<proteinExistence type="predicted"/>
<sequence>MKKLFPILAILSLLALVACKPQAGPKEAGEKPQKPEISQEKILADLKEADEKDNPYKRGDYIAYSVTMVKELEEDQKTSVLLWVWSQGYSFSQGIFKAESGYSMPMKLVYGSQDGKLQEIIQARDGSEYAPSVLEMAGGDKKLADSLMERPDSQKDYDQLMESLAQDAKAKGLEGFNHKIDQIPGYEKDVIYIKTGPNHIPGTVEIAKKADYDQAKARLGTENWTYCPSVCYHGKTGLALESIIDSFED</sequence>
<feature type="chain" id="PRO_5034094167" description="Lipoprotein" evidence="1">
    <location>
        <begin position="24"/>
        <end position="249"/>
    </location>
</feature>
<feature type="signal peptide" evidence="1">
    <location>
        <begin position="1"/>
        <end position="23"/>
    </location>
</feature>
<dbReference type="AlphaFoldDB" id="A0A8H2M6K4"/>
<evidence type="ECO:0000313" key="2">
    <source>
        <dbReference type="EMBL" id="VFB17011.1"/>
    </source>
</evidence>
<evidence type="ECO:0000256" key="1">
    <source>
        <dbReference type="SAM" id="SignalP"/>
    </source>
</evidence>
<dbReference type="RefSeq" id="WP_052099294.1">
    <property type="nucleotide sequence ID" value="NZ_CAACYI010000001.1"/>
</dbReference>
<evidence type="ECO:0008006" key="4">
    <source>
        <dbReference type="Google" id="ProtNLM"/>
    </source>
</evidence>
<accession>A0A8H2M6K4</accession>
<comment type="caution">
    <text evidence="2">The sequence shown here is derived from an EMBL/GenBank/DDBJ whole genome shotgun (WGS) entry which is preliminary data.</text>
</comment>
<keyword evidence="3" id="KW-1185">Reference proteome</keyword>
<reference evidence="2 3" key="1">
    <citation type="submission" date="2019-02" db="EMBL/GenBank/DDBJ databases">
        <authorList>
            <consortium name="Pathogen Informatics"/>
        </authorList>
    </citation>
    <scope>NUCLEOTIDE SEQUENCE [LARGE SCALE GENOMIC DNA]</scope>
    <source>
        <strain evidence="2 3">3012STDY7089603</strain>
    </source>
</reference>
<dbReference type="Proteomes" id="UP000377798">
    <property type="component" value="Unassembled WGS sequence"/>
</dbReference>
<keyword evidence="1" id="KW-0732">Signal</keyword>
<gene>
    <name evidence="2" type="ORF">NCTC13150_01589</name>
</gene>
<evidence type="ECO:0000313" key="3">
    <source>
        <dbReference type="Proteomes" id="UP000377798"/>
    </source>
</evidence>
<name>A0A8H2M6K4_9FIRM</name>
<dbReference type="PROSITE" id="PS51257">
    <property type="entry name" value="PROKAR_LIPOPROTEIN"/>
    <property type="match status" value="1"/>
</dbReference>
<dbReference type="EMBL" id="CAACYI010000001">
    <property type="protein sequence ID" value="VFB17011.1"/>
    <property type="molecule type" value="Genomic_DNA"/>
</dbReference>
<protein>
    <recommendedName>
        <fullName evidence="4">Lipoprotein</fullName>
    </recommendedName>
</protein>
<organism evidence="2 3">
    <name type="scientific">Urinicoccus massiliensis</name>
    <dbReference type="NCBI Taxonomy" id="1723382"/>
    <lineage>
        <taxon>Bacteria</taxon>
        <taxon>Bacillati</taxon>
        <taxon>Bacillota</taxon>
        <taxon>Tissierellia</taxon>
        <taxon>Tissierellales</taxon>
        <taxon>Peptoniphilaceae</taxon>
        <taxon>Urinicoccus</taxon>
    </lineage>
</organism>